<proteinExistence type="predicted"/>
<evidence type="ECO:0000313" key="1">
    <source>
        <dbReference type="EMBL" id="SIT54768.1"/>
    </source>
</evidence>
<reference evidence="2" key="1">
    <citation type="submission" date="2017-01" db="EMBL/GenBank/DDBJ databases">
        <authorList>
            <person name="Brunel B."/>
        </authorList>
    </citation>
    <scope>NUCLEOTIDE SEQUENCE [LARGE SCALE GENOMIC DNA]</scope>
</reference>
<dbReference type="AlphaFoldDB" id="A0A1R3V698"/>
<dbReference type="InterPro" id="IPR016775">
    <property type="entry name" value="Nodulation_NolB"/>
</dbReference>
<dbReference type="Pfam" id="PF17398">
    <property type="entry name" value="NolB"/>
    <property type="match status" value="1"/>
</dbReference>
<evidence type="ECO:0000313" key="2">
    <source>
        <dbReference type="Proteomes" id="UP000188388"/>
    </source>
</evidence>
<accession>A0A1R3V698</accession>
<organism evidence="1 2">
    <name type="scientific">Mesorhizobium prunaredense</name>
    <dbReference type="NCBI Taxonomy" id="1631249"/>
    <lineage>
        <taxon>Bacteria</taxon>
        <taxon>Pseudomonadati</taxon>
        <taxon>Pseudomonadota</taxon>
        <taxon>Alphaproteobacteria</taxon>
        <taxon>Hyphomicrobiales</taxon>
        <taxon>Phyllobacteriaceae</taxon>
        <taxon>Mesorhizobium</taxon>
    </lineage>
</organism>
<name>A0A1R3V698_9HYPH</name>
<protein>
    <submittedName>
        <fullName evidence="1">Nodulation protein NolB</fullName>
    </submittedName>
</protein>
<dbReference type="STRING" id="1631249.BQ8794_180112"/>
<dbReference type="RefSeq" id="WP_077376260.1">
    <property type="nucleotide sequence ID" value="NZ_FTPD01000010.1"/>
</dbReference>
<keyword evidence="2" id="KW-1185">Reference proteome</keyword>
<dbReference type="PIRSF" id="PIRSF020514">
    <property type="entry name" value="Nodulation_NolB"/>
    <property type="match status" value="1"/>
</dbReference>
<dbReference type="Proteomes" id="UP000188388">
    <property type="component" value="Unassembled WGS sequence"/>
</dbReference>
<sequence>MMMPITSITTSLADCLPKTGSPSFSEQAQFERALAHAADSLKNDAALASPTVPVAPAMGVQRAATQMSPLGDRVVQMISAIYPDRAVNSAALDQQVGLLKGALHGPQKLPAEGDARTGMSGVPQGGHDFETMIAGLRDMYNGVTQVGLLSKGVSGITSSVNKLLKEG</sequence>
<gene>
    <name evidence="1" type="primary">nolB</name>
    <name evidence="1" type="ORF">BQ8794_180112</name>
</gene>
<dbReference type="EMBL" id="FTPD01000010">
    <property type="protein sequence ID" value="SIT54768.1"/>
    <property type="molecule type" value="Genomic_DNA"/>
</dbReference>